<keyword evidence="10" id="KW-0012">Acyltransferase</keyword>
<sequence>MAQKAIREYDAKKLLAKYFSEKGLDYPFKAVLITPDSKWKEVEKEHPWLKKEKLVVKPDQLFGKRGKHGLVLVNASLKEVKDWIKERMEKEVTIGKISDKLTHFLIEPFIPHESEYYLAITMEREGDRIYMSDEGGVEIEEIWDRVKQVSVPVLGDKKNLKKLIGKNLPKGIVEKESFVQFAINIYQFFTDYHFTYLEFNPLTIKDNMLYPLDTVARLDDTAHFECAEKWGDIEFPTPFGRKYRPEERYIQKLDAASGSSLKLTILNPHGRIWTMVAGGGASVVYTDTVSDLGFAHELGNYGEYSGNPTTDETYEYAKTILDLMTREPDKEGRPKVLIIGGGIANFTDVAKTFDGIIKALEDYADRLKAVNAKIYVRRGGPNYEKGLVRIREACERLGLPIDVYGPEAHMTRVVKLALEEKAA</sequence>
<keyword evidence="5" id="KW-0597">Phosphoprotein</keyword>
<evidence type="ECO:0000259" key="13">
    <source>
        <dbReference type="Pfam" id="PF24948"/>
    </source>
</evidence>
<dbReference type="GO" id="GO:0042709">
    <property type="term" value="C:succinate-CoA ligase complex"/>
    <property type="evidence" value="ECO:0007669"/>
    <property type="project" value="TreeGrafter"/>
</dbReference>
<keyword evidence="16" id="KW-1185">Reference proteome</keyword>
<dbReference type="PANTHER" id="PTHR11815">
    <property type="entry name" value="SUCCINYL-COA SYNTHETASE BETA CHAIN"/>
    <property type="match status" value="1"/>
</dbReference>
<dbReference type="GO" id="GO:0006104">
    <property type="term" value="P:succinyl-CoA metabolic process"/>
    <property type="evidence" value="ECO:0007669"/>
    <property type="project" value="TreeGrafter"/>
</dbReference>
<evidence type="ECO:0000256" key="3">
    <source>
        <dbReference type="ARBA" id="ARBA00022490"/>
    </source>
</evidence>
<keyword evidence="7" id="KW-0547">Nucleotide-binding</keyword>
<dbReference type="SUPFAM" id="SSF56059">
    <property type="entry name" value="Glutathione synthetase ATP-binding domain-like"/>
    <property type="match status" value="1"/>
</dbReference>
<evidence type="ECO:0000313" key="16">
    <source>
        <dbReference type="Proteomes" id="UP000070560"/>
    </source>
</evidence>
<evidence type="ECO:0000256" key="8">
    <source>
        <dbReference type="ARBA" id="ARBA00022840"/>
    </source>
</evidence>
<dbReference type="Gene3D" id="3.40.50.261">
    <property type="entry name" value="Succinyl-CoA synthetase domains"/>
    <property type="match status" value="1"/>
</dbReference>
<dbReference type="InterPro" id="IPR032263">
    <property type="entry name" value="Citrate-bd"/>
</dbReference>
<evidence type="ECO:0000256" key="1">
    <source>
        <dbReference type="ARBA" id="ARBA00004496"/>
    </source>
</evidence>
<evidence type="ECO:0000313" key="14">
    <source>
        <dbReference type="EMBL" id="AMM41069.1"/>
    </source>
</evidence>
<dbReference type="EMBL" id="DRIH01000108">
    <property type="protein sequence ID" value="HEC67822.1"/>
    <property type="molecule type" value="Genomic_DNA"/>
</dbReference>
<name>A0A7C1VNH5_DESA2</name>
<dbReference type="Gene3D" id="3.30.470.110">
    <property type="match status" value="1"/>
</dbReference>
<reference evidence="15" key="2">
    <citation type="journal article" date="2020" name="mSystems">
        <title>Genome- and Community-Level Interaction Insights into Carbon Utilization and Element Cycling Functions of Hydrothermarchaeota in Hydrothermal Sediment.</title>
        <authorList>
            <person name="Zhou Z."/>
            <person name="Liu Y."/>
            <person name="Xu W."/>
            <person name="Pan J."/>
            <person name="Luo Z.H."/>
            <person name="Li M."/>
        </authorList>
    </citation>
    <scope>NUCLEOTIDE SEQUENCE [LARGE SCALE GENOMIC DNA]</scope>
    <source>
        <strain evidence="15">HyVt-389</strain>
    </source>
</reference>
<dbReference type="GO" id="GO:0006629">
    <property type="term" value="P:lipid metabolic process"/>
    <property type="evidence" value="ECO:0007669"/>
    <property type="project" value="UniProtKB-KW"/>
</dbReference>
<dbReference type="GO" id="GO:0003878">
    <property type="term" value="F:ATP citrate synthase activity"/>
    <property type="evidence" value="ECO:0007669"/>
    <property type="project" value="UniProtKB-EC"/>
</dbReference>
<dbReference type="FunFam" id="3.40.50.261:FF:000004">
    <property type="entry name" value="ATP-citrate synthase subunit"/>
    <property type="match status" value="1"/>
</dbReference>
<evidence type="ECO:0000256" key="6">
    <source>
        <dbReference type="ARBA" id="ARBA00022679"/>
    </source>
</evidence>
<gene>
    <name evidence="15" type="ORF">ENI35_03290</name>
    <name evidence="14" type="ORF">HS1_001265</name>
</gene>
<dbReference type="AlphaFoldDB" id="A0A7C1VNH5"/>
<evidence type="ECO:0000259" key="12">
    <source>
        <dbReference type="Pfam" id="PF16114"/>
    </source>
</evidence>
<dbReference type="PANTHER" id="PTHR11815:SF10">
    <property type="entry name" value="SUCCINATE--COA LIGASE [GDP-FORMING] SUBUNIT BETA, MITOCHONDRIAL"/>
    <property type="match status" value="1"/>
</dbReference>
<dbReference type="Proteomes" id="UP000885738">
    <property type="component" value="Unassembled WGS sequence"/>
</dbReference>
<feature type="domain" description="ATP-citrate synthase ATP-grasp" evidence="13">
    <location>
        <begin position="2"/>
        <end position="230"/>
    </location>
</feature>
<keyword evidence="9" id="KW-0443">Lipid metabolism</keyword>
<dbReference type="Pfam" id="PF24948">
    <property type="entry name" value="Citrate_synth_N"/>
    <property type="match status" value="1"/>
</dbReference>
<evidence type="ECO:0000256" key="4">
    <source>
        <dbReference type="ARBA" id="ARBA00022516"/>
    </source>
</evidence>
<dbReference type="GO" id="GO:0005524">
    <property type="term" value="F:ATP binding"/>
    <property type="evidence" value="ECO:0007669"/>
    <property type="project" value="UniProtKB-KW"/>
</dbReference>
<protein>
    <recommendedName>
        <fullName evidence="2">ATP citrate synthase</fullName>
        <ecNumber evidence="2">2.3.3.8</ecNumber>
    </recommendedName>
</protein>
<evidence type="ECO:0000256" key="10">
    <source>
        <dbReference type="ARBA" id="ARBA00023315"/>
    </source>
</evidence>
<dbReference type="Pfam" id="PF16114">
    <property type="entry name" value="Citrate_bind"/>
    <property type="match status" value="1"/>
</dbReference>
<evidence type="ECO:0000313" key="15">
    <source>
        <dbReference type="EMBL" id="HEC67822.1"/>
    </source>
</evidence>
<keyword evidence="3" id="KW-0963">Cytoplasm</keyword>
<keyword evidence="8" id="KW-0067">ATP-binding</keyword>
<evidence type="ECO:0000256" key="9">
    <source>
        <dbReference type="ARBA" id="ARBA00023098"/>
    </source>
</evidence>
<dbReference type="KEGG" id="daw:HS1_001265"/>
<dbReference type="EC" id="2.3.3.8" evidence="2"/>
<dbReference type="SUPFAM" id="SSF52210">
    <property type="entry name" value="Succinyl-CoA synthetase domains"/>
    <property type="match status" value="1"/>
</dbReference>
<evidence type="ECO:0000256" key="11">
    <source>
        <dbReference type="ARBA" id="ARBA00047593"/>
    </source>
</evidence>
<dbReference type="GO" id="GO:0004775">
    <property type="term" value="F:succinate-CoA ligase (ADP-forming) activity"/>
    <property type="evidence" value="ECO:0007669"/>
    <property type="project" value="TreeGrafter"/>
</dbReference>
<evidence type="ECO:0000256" key="7">
    <source>
        <dbReference type="ARBA" id="ARBA00022741"/>
    </source>
</evidence>
<accession>A0A7C1VNH5</accession>
<dbReference type="RefSeq" id="WP_066062512.1">
    <property type="nucleotide sequence ID" value="NZ_CP013015.1"/>
</dbReference>
<comment type="subcellular location">
    <subcellularLocation>
        <location evidence="1">Cytoplasm</location>
    </subcellularLocation>
</comment>
<dbReference type="GO" id="GO:0005829">
    <property type="term" value="C:cytosol"/>
    <property type="evidence" value="ECO:0007669"/>
    <property type="project" value="TreeGrafter"/>
</dbReference>
<dbReference type="EMBL" id="CP013015">
    <property type="protein sequence ID" value="AMM41069.1"/>
    <property type="molecule type" value="Genomic_DNA"/>
</dbReference>
<dbReference type="InterPro" id="IPR016102">
    <property type="entry name" value="Succinyl-CoA_synth-like"/>
</dbReference>
<keyword evidence="4" id="KW-0444">Lipid biosynthesis</keyword>
<proteinExistence type="predicted"/>
<evidence type="ECO:0000256" key="2">
    <source>
        <dbReference type="ARBA" id="ARBA00012639"/>
    </source>
</evidence>
<dbReference type="InterPro" id="IPR056749">
    <property type="entry name" value="Citrate_synth_N"/>
</dbReference>
<dbReference type="GO" id="GO:0006099">
    <property type="term" value="P:tricarboxylic acid cycle"/>
    <property type="evidence" value="ECO:0007669"/>
    <property type="project" value="TreeGrafter"/>
</dbReference>
<dbReference type="Proteomes" id="UP000070560">
    <property type="component" value="Chromosome"/>
</dbReference>
<reference evidence="14 16" key="1">
    <citation type="submission" date="2015-10" db="EMBL/GenBank/DDBJ databases">
        <title>Candidatus Desulfofervidus auxilii, a hydrogenotrophic sulfate-reducing bacterium involved in the thermophilic anaerobic oxidation of methane.</title>
        <authorList>
            <person name="Krukenberg V."/>
            <person name="Richter M."/>
            <person name="Wegener G."/>
        </authorList>
    </citation>
    <scope>NUCLEOTIDE SEQUENCE [LARGE SCALE GENOMIC DNA]</scope>
    <source>
        <strain evidence="14 16">HS1</strain>
    </source>
</reference>
<dbReference type="OrthoDB" id="9179at2"/>
<evidence type="ECO:0000256" key="5">
    <source>
        <dbReference type="ARBA" id="ARBA00022553"/>
    </source>
</evidence>
<comment type="catalytic activity">
    <reaction evidence="11">
        <text>oxaloacetate + acetyl-CoA + ADP + phosphate = citrate + ATP + CoA</text>
        <dbReference type="Rhea" id="RHEA:21160"/>
        <dbReference type="ChEBI" id="CHEBI:16452"/>
        <dbReference type="ChEBI" id="CHEBI:16947"/>
        <dbReference type="ChEBI" id="CHEBI:30616"/>
        <dbReference type="ChEBI" id="CHEBI:43474"/>
        <dbReference type="ChEBI" id="CHEBI:57287"/>
        <dbReference type="ChEBI" id="CHEBI:57288"/>
        <dbReference type="ChEBI" id="CHEBI:456216"/>
        <dbReference type="EC" id="2.3.3.8"/>
    </reaction>
</comment>
<feature type="domain" description="ATP-citrate synthase citrate-binding" evidence="12">
    <location>
        <begin position="241"/>
        <end position="419"/>
    </location>
</feature>
<keyword evidence="6" id="KW-0808">Transferase</keyword>
<organism evidence="15">
    <name type="scientific">Desulfofervidus auxilii</name>
    <dbReference type="NCBI Taxonomy" id="1621989"/>
    <lineage>
        <taxon>Bacteria</taxon>
        <taxon>Pseudomonadati</taxon>
        <taxon>Thermodesulfobacteriota</taxon>
        <taxon>Candidatus Desulfofervidia</taxon>
        <taxon>Candidatus Desulfofervidales</taxon>
        <taxon>Candidatus Desulfofervidaceae</taxon>
        <taxon>Candidatus Desulfofervidus</taxon>
    </lineage>
</organism>